<proteinExistence type="predicted"/>
<dbReference type="Proteomes" id="UP000053097">
    <property type="component" value="Unassembled WGS sequence"/>
</dbReference>
<name>A0A026VWI5_OOCBI</name>
<evidence type="ECO:0000313" key="2">
    <source>
        <dbReference type="EMBL" id="EZA48030.1"/>
    </source>
</evidence>
<sequence length="62" mass="6875">DCIGVAELTLETIGEHCKNLRELLVCIDITGCRNVTDDGINSRRYDSNTGEINNQLSRSDYG</sequence>
<keyword evidence="3" id="KW-1185">Reference proteome</keyword>
<feature type="non-terminal residue" evidence="2">
    <location>
        <position position="1"/>
    </location>
</feature>
<reference evidence="2 3" key="1">
    <citation type="journal article" date="2014" name="Curr. Biol.">
        <title>The genome of the clonal raider ant Cerapachys biroi.</title>
        <authorList>
            <person name="Oxley P.R."/>
            <person name="Ji L."/>
            <person name="Fetter-Pruneda I."/>
            <person name="McKenzie S.K."/>
            <person name="Li C."/>
            <person name="Hu H."/>
            <person name="Zhang G."/>
            <person name="Kronauer D.J."/>
        </authorList>
    </citation>
    <scope>NUCLEOTIDE SEQUENCE [LARGE SCALE GENOMIC DNA]</scope>
</reference>
<evidence type="ECO:0000256" key="1">
    <source>
        <dbReference type="SAM" id="MobiDB-lite"/>
    </source>
</evidence>
<gene>
    <name evidence="2" type="ORF">X777_14429</name>
</gene>
<feature type="compositionally biased region" description="Polar residues" evidence="1">
    <location>
        <begin position="47"/>
        <end position="62"/>
    </location>
</feature>
<evidence type="ECO:0000313" key="3">
    <source>
        <dbReference type="Proteomes" id="UP000053097"/>
    </source>
</evidence>
<protein>
    <recommendedName>
        <fullName evidence="4">F-box/LRR-repeat protein</fullName>
    </recommendedName>
</protein>
<accession>A0A026VWI5</accession>
<evidence type="ECO:0008006" key="4">
    <source>
        <dbReference type="Google" id="ProtNLM"/>
    </source>
</evidence>
<dbReference type="AlphaFoldDB" id="A0A026VWI5"/>
<dbReference type="EMBL" id="KK107707">
    <property type="protein sequence ID" value="EZA48030.1"/>
    <property type="molecule type" value="Genomic_DNA"/>
</dbReference>
<feature type="region of interest" description="Disordered" evidence="1">
    <location>
        <begin position="43"/>
        <end position="62"/>
    </location>
</feature>
<organism evidence="2 3">
    <name type="scientific">Ooceraea biroi</name>
    <name type="common">Clonal raider ant</name>
    <name type="synonym">Cerapachys biroi</name>
    <dbReference type="NCBI Taxonomy" id="2015173"/>
    <lineage>
        <taxon>Eukaryota</taxon>
        <taxon>Metazoa</taxon>
        <taxon>Ecdysozoa</taxon>
        <taxon>Arthropoda</taxon>
        <taxon>Hexapoda</taxon>
        <taxon>Insecta</taxon>
        <taxon>Pterygota</taxon>
        <taxon>Neoptera</taxon>
        <taxon>Endopterygota</taxon>
        <taxon>Hymenoptera</taxon>
        <taxon>Apocrita</taxon>
        <taxon>Aculeata</taxon>
        <taxon>Formicoidea</taxon>
        <taxon>Formicidae</taxon>
        <taxon>Dorylinae</taxon>
        <taxon>Ooceraea</taxon>
    </lineage>
</organism>